<gene>
    <name evidence="2" type="ORF">SacRon12I_06360</name>
</gene>
<dbReference type="Proteomes" id="UP000011280">
    <property type="component" value="Chromosome"/>
</dbReference>
<dbReference type="PATRIC" id="fig|1028567.7.peg.1253"/>
<evidence type="ECO:0000313" key="2">
    <source>
        <dbReference type="EMBL" id="AGE73508.1"/>
    </source>
</evidence>
<dbReference type="HOGENOM" id="CLU_184956_0_0_2"/>
<accession>M1ICV8</accession>
<name>M1ICV8_9CREN</name>
<dbReference type="KEGG" id="sacr:SacRon12I_06360"/>
<organism evidence="3">
    <name type="scientific">Sulfolobus acidocaldarius Ron12/I</name>
    <dbReference type="NCBI Taxonomy" id="1028567"/>
    <lineage>
        <taxon>Archaea</taxon>
        <taxon>Thermoproteota</taxon>
        <taxon>Thermoprotei</taxon>
        <taxon>Sulfolobales</taxon>
        <taxon>Sulfolobaceae</taxon>
        <taxon>Sulfolobus</taxon>
    </lineage>
</organism>
<protein>
    <recommendedName>
        <fullName evidence="1">Calcium binding protein SSO6904 domain-containing protein</fullName>
    </recommendedName>
</protein>
<evidence type="ECO:0000313" key="3">
    <source>
        <dbReference type="Proteomes" id="UP000011280"/>
    </source>
</evidence>
<dbReference type="Pfam" id="PF18249">
    <property type="entry name" value="Ca_bind_SSO6904"/>
    <property type="match status" value="1"/>
</dbReference>
<sequence>MINMSILDQEEFQELNKYKGRLDVDVIRNILEMIEDDYRKSNNILSSAIYAYSENIQFVKQNKAFFDLLLKILQKYANKIGLENVSTLIITVLS</sequence>
<dbReference type="InterPro" id="IPR040534">
    <property type="entry name" value="Ca_bind_SSO6904"/>
</dbReference>
<reference evidence="2 3" key="1">
    <citation type="journal article" date="2012" name="ISME J.">
        <title>Genomic evidence of rapid, global-scale gene flow in a Sulfolobus species.</title>
        <authorList>
            <person name="Mao D."/>
            <person name="Grogan D."/>
        </authorList>
    </citation>
    <scope>NUCLEOTIDE SEQUENCE [LARGE SCALE GENOMIC DNA]</scope>
    <source>
        <strain evidence="2 3">Ron12/I</strain>
    </source>
</reference>
<feature type="domain" description="Calcium binding protein SSO6904" evidence="1">
    <location>
        <begin position="4"/>
        <end position="93"/>
    </location>
</feature>
<dbReference type="AlphaFoldDB" id="M1ICV8"/>
<dbReference type="Gene3D" id="1.20.120.970">
    <property type="match status" value="1"/>
</dbReference>
<proteinExistence type="predicted"/>
<evidence type="ECO:0000259" key="1">
    <source>
        <dbReference type="Pfam" id="PF18249"/>
    </source>
</evidence>
<dbReference type="EMBL" id="CP002818">
    <property type="protein sequence ID" value="AGE73508.1"/>
    <property type="molecule type" value="Genomic_DNA"/>
</dbReference>